<keyword evidence="3" id="KW-1185">Reference proteome</keyword>
<keyword evidence="1" id="KW-0812">Transmembrane</keyword>
<name>A0ABU9V364_9ENTR</name>
<proteinExistence type="predicted"/>
<evidence type="ECO:0000313" key="3">
    <source>
        <dbReference type="Proteomes" id="UP001411173"/>
    </source>
</evidence>
<organism evidence="2 3">
    <name type="scientific">Phytobacter palmae</name>
    <dbReference type="NCBI Taxonomy" id="1855371"/>
    <lineage>
        <taxon>Bacteria</taxon>
        <taxon>Pseudomonadati</taxon>
        <taxon>Pseudomonadota</taxon>
        <taxon>Gammaproteobacteria</taxon>
        <taxon>Enterobacterales</taxon>
        <taxon>Enterobacteriaceae</taxon>
        <taxon>Phytobacter</taxon>
    </lineage>
</organism>
<sequence length="32" mass="4073">MNNRRSVKYWSWMSAFSFSLLFWGELIRIWLF</sequence>
<gene>
    <name evidence="2" type="primary">ymiC</name>
    <name evidence="2" type="ORF">AAIG39_07455</name>
</gene>
<dbReference type="NCBIfam" id="NF041484">
    <property type="entry name" value="membrane_YmiC"/>
    <property type="match status" value="1"/>
</dbReference>
<dbReference type="EMBL" id="JBCIVJ010000004">
    <property type="protein sequence ID" value="MEN0578847.1"/>
    <property type="molecule type" value="Genomic_DNA"/>
</dbReference>
<keyword evidence="1" id="KW-0472">Membrane</keyword>
<comment type="caution">
    <text evidence="2">The sequence shown here is derived from an EMBL/GenBank/DDBJ whole genome shotgun (WGS) entry which is preliminary data.</text>
</comment>
<feature type="transmembrane region" description="Helical" evidence="1">
    <location>
        <begin position="12"/>
        <end position="31"/>
    </location>
</feature>
<dbReference type="Proteomes" id="UP001411173">
    <property type="component" value="Unassembled WGS sequence"/>
</dbReference>
<keyword evidence="1" id="KW-1133">Transmembrane helix</keyword>
<dbReference type="Pfam" id="PF23694">
    <property type="entry name" value="YmiC"/>
    <property type="match status" value="1"/>
</dbReference>
<reference evidence="2 3" key="1">
    <citation type="submission" date="2024-02" db="EMBL/GenBank/DDBJ databases">
        <title>Whole genome of MDR Enterobacteriaceae from southern Thailand.</title>
        <authorList>
            <person name="Surachat K."/>
        </authorList>
    </citation>
    <scope>NUCLEOTIDE SEQUENCE [LARGE SCALE GENOMIC DNA]</scope>
    <source>
        <strain evidence="2 3">PSU_29</strain>
    </source>
</reference>
<accession>A0ABU9V364</accession>
<dbReference type="RefSeq" id="WP_343193572.1">
    <property type="nucleotide sequence ID" value="NZ_JBCIVJ010000004.1"/>
</dbReference>
<protein>
    <submittedName>
        <fullName evidence="2">Small membrane protein YmiC</fullName>
    </submittedName>
</protein>
<dbReference type="InterPro" id="IPR048209">
    <property type="entry name" value="YmiC-like"/>
</dbReference>
<evidence type="ECO:0000313" key="2">
    <source>
        <dbReference type="EMBL" id="MEN0578847.1"/>
    </source>
</evidence>
<evidence type="ECO:0000256" key="1">
    <source>
        <dbReference type="SAM" id="Phobius"/>
    </source>
</evidence>